<dbReference type="RefSeq" id="WP_338749735.1">
    <property type="nucleotide sequence ID" value="NZ_CP147404.1"/>
</dbReference>
<protein>
    <submittedName>
        <fullName evidence="2">Spore coat protein CotJB</fullName>
    </submittedName>
</protein>
<evidence type="ECO:0000313" key="2">
    <source>
        <dbReference type="EMBL" id="WXB91841.1"/>
    </source>
</evidence>
<dbReference type="InterPro" id="IPR024207">
    <property type="entry name" value="CotJB_dom"/>
</dbReference>
<feature type="domain" description="Protein CotJB" evidence="1">
    <location>
        <begin position="12"/>
        <end position="85"/>
    </location>
</feature>
<dbReference type="Pfam" id="PF12652">
    <property type="entry name" value="CotJB"/>
    <property type="match status" value="1"/>
</dbReference>
<gene>
    <name evidence="2" type="ORF">WDJ61_11235</name>
</gene>
<accession>A0ABZ2N296</accession>
<evidence type="ECO:0000313" key="3">
    <source>
        <dbReference type="Proteomes" id="UP001387364"/>
    </source>
</evidence>
<reference evidence="2 3" key="1">
    <citation type="submission" date="2024-02" db="EMBL/GenBank/DDBJ databases">
        <title>Seven novel Bacillus-like species.</title>
        <authorList>
            <person name="Liu G."/>
        </authorList>
    </citation>
    <scope>NUCLEOTIDE SEQUENCE [LARGE SCALE GENOMIC DNA]</scope>
    <source>
        <strain evidence="2 3">FJAT-52991</strain>
    </source>
</reference>
<dbReference type="PIRSF" id="PIRSF010606">
    <property type="entry name" value="Spore_coat_CotJB"/>
    <property type="match status" value="1"/>
</dbReference>
<keyword evidence="2" id="KW-0946">Virion</keyword>
<proteinExistence type="predicted"/>
<name>A0ABZ2N296_9BACI</name>
<dbReference type="Proteomes" id="UP001387364">
    <property type="component" value="Chromosome"/>
</dbReference>
<keyword evidence="2" id="KW-0167">Capsid protein</keyword>
<sequence length="86" mass="10221">MKSLSQDYYHELEQIQAADFVVIELALYLHTHPDDLQAVQQYNQMVQSSKSLKKAFEKKYGALTSFGYSYSRHPFDYKEEPWPWQV</sequence>
<dbReference type="EMBL" id="CP147404">
    <property type="protein sequence ID" value="WXB91841.1"/>
    <property type="molecule type" value="Genomic_DNA"/>
</dbReference>
<evidence type="ECO:0000259" key="1">
    <source>
        <dbReference type="Pfam" id="PF12652"/>
    </source>
</evidence>
<dbReference type="InterPro" id="IPR016571">
    <property type="entry name" value="Spore_coat_assembly_CotJB"/>
</dbReference>
<organism evidence="2 3">
    <name type="scientific">Bacillus kandeliae</name>
    <dbReference type="NCBI Taxonomy" id="3129297"/>
    <lineage>
        <taxon>Bacteria</taxon>
        <taxon>Bacillati</taxon>
        <taxon>Bacillota</taxon>
        <taxon>Bacilli</taxon>
        <taxon>Bacillales</taxon>
        <taxon>Bacillaceae</taxon>
        <taxon>Bacillus</taxon>
    </lineage>
</organism>
<keyword evidence="3" id="KW-1185">Reference proteome</keyword>